<keyword evidence="2" id="KW-1185">Reference proteome</keyword>
<dbReference type="InterPro" id="IPR003795">
    <property type="entry name" value="DUF192"/>
</dbReference>
<dbReference type="InterPro" id="IPR038695">
    <property type="entry name" value="Saro_0823-like_sf"/>
</dbReference>
<proteinExistence type="predicted"/>
<dbReference type="Pfam" id="PF02643">
    <property type="entry name" value="DUF192"/>
    <property type="match status" value="1"/>
</dbReference>
<accession>A0A271J1D5</accession>
<dbReference type="PANTHER" id="PTHR37953">
    <property type="entry name" value="UPF0127 PROTEIN MJ1496"/>
    <property type="match status" value="1"/>
</dbReference>
<dbReference type="RefSeq" id="WP_095510969.1">
    <property type="nucleotide sequence ID" value="NZ_MQWD01000001.1"/>
</dbReference>
<evidence type="ECO:0000313" key="2">
    <source>
        <dbReference type="Proteomes" id="UP000216339"/>
    </source>
</evidence>
<dbReference type="PANTHER" id="PTHR37953:SF1">
    <property type="entry name" value="UPF0127 PROTEIN MJ1496"/>
    <property type="match status" value="1"/>
</dbReference>
<evidence type="ECO:0008006" key="3">
    <source>
        <dbReference type="Google" id="ProtNLM"/>
    </source>
</evidence>
<evidence type="ECO:0000313" key="1">
    <source>
        <dbReference type="EMBL" id="PAP77302.1"/>
    </source>
</evidence>
<dbReference type="OrthoDB" id="5526466at2"/>
<organism evidence="1 2">
    <name type="scientific">Rubrivirga marina</name>
    <dbReference type="NCBI Taxonomy" id="1196024"/>
    <lineage>
        <taxon>Bacteria</taxon>
        <taxon>Pseudomonadati</taxon>
        <taxon>Rhodothermota</taxon>
        <taxon>Rhodothermia</taxon>
        <taxon>Rhodothermales</taxon>
        <taxon>Rubricoccaceae</taxon>
        <taxon>Rubrivirga</taxon>
    </lineage>
</organism>
<dbReference type="Gene3D" id="2.60.120.1140">
    <property type="entry name" value="Protein of unknown function DUF192"/>
    <property type="match status" value="1"/>
</dbReference>
<comment type="caution">
    <text evidence="1">The sequence shown here is derived from an EMBL/GenBank/DDBJ whole genome shotgun (WGS) entry which is preliminary data.</text>
</comment>
<dbReference type="Proteomes" id="UP000216339">
    <property type="component" value="Unassembled WGS sequence"/>
</dbReference>
<dbReference type="AlphaFoldDB" id="A0A271J1D5"/>
<protein>
    <recommendedName>
        <fullName evidence="3">DUF192 domain-containing protein</fullName>
    </recommendedName>
</protein>
<gene>
    <name evidence="1" type="ORF">BSZ37_13085</name>
</gene>
<dbReference type="EMBL" id="MQWD01000001">
    <property type="protein sequence ID" value="PAP77302.1"/>
    <property type="molecule type" value="Genomic_DNA"/>
</dbReference>
<reference evidence="1 2" key="1">
    <citation type="submission" date="2016-11" db="EMBL/GenBank/DDBJ databases">
        <title>Study of marine rhodopsin-containing bacteria.</title>
        <authorList>
            <person name="Yoshizawa S."/>
            <person name="Kumagai Y."/>
            <person name="Kogure K."/>
        </authorList>
    </citation>
    <scope>NUCLEOTIDE SEQUENCE [LARGE SCALE GENOMIC DNA]</scope>
    <source>
        <strain evidence="1 2">SAORIC-28</strain>
    </source>
</reference>
<name>A0A271J1D5_9BACT</name>
<dbReference type="PROSITE" id="PS51257">
    <property type="entry name" value="PROKAR_LIPOPROTEIN"/>
    <property type="match status" value="1"/>
</dbReference>
<sequence length="159" mass="17513">MRAIPFLVLAFVLCGCPEPDEPQPAPSSRASIPFDIEGTLSFVRGTDTLRTIDIEIADTDSTRSRGLMQRSEIPDDTGMLFVFPAAEDQAFYMANTPRSLDIQFYGADSTLLNVVENTTPYSFDNVLSEGPAQFVVEVPAGYSRRIGLVPGDRITWTTR</sequence>